<dbReference type="InterPro" id="IPR045214">
    <property type="entry name" value="Surf1/Surf4"/>
</dbReference>
<sequence length="451" mass="51381">MLLSTEGSCEVDKQHNRRPHTKNSNSVLICGEYSRCKYTYSTRDNSMNLIVSVSVLLMWFSALKHVPHHVRRLATAPQSPKLATLSQHNVQILNSISKLSHFSSSTMQVLRVARYGASRIGRISTTAPAFTTLTPQCASRQFSTRSALLNNKNMFNTNSEEPKQQKKQSGANELESDEPEPQSQKKNRKRFVFLGLCALMPIISGYLGTWQVKRLQWKVDKIADCENRLLQEPLPLPGHITEDQEVLEREFEYRKVVVTGTLCHDEEFLVGPRMKDSVEGYFLVTPLDRSKTGGSKLLIKRGWISKEMADQKKRDPLALPKGEVSLVCLLRPVPLKNMFTPDSPTSPSVRIYNFMDIPTMSKFTGAQNIYLEEELNMRLGGHEWVTESHMMNHGVPIGKLPKVDLRNTHLQYIATWYGVCVFTTVMLVIMWRKGRMSTLDKKVAYSRKYVT</sequence>
<dbReference type="PANTHER" id="PTHR23427:SF2">
    <property type="entry name" value="SURFEIT LOCUS PROTEIN 1"/>
    <property type="match status" value="1"/>
</dbReference>
<name>A0A1D8NQR7_YARLL</name>
<comment type="similarity">
    <text evidence="5">Belongs to the SURF1 family.</text>
</comment>
<evidence type="ECO:0000313" key="7">
    <source>
        <dbReference type="EMBL" id="AOW07970.1"/>
    </source>
</evidence>
<proteinExistence type="inferred from homology"/>
<dbReference type="RefSeq" id="XP_065950453.2">
    <property type="nucleotide sequence ID" value="XM_066094381.2"/>
</dbReference>
<dbReference type="VEuPathDB" id="FungiDB:YALI1_F39291g"/>
<comment type="subcellular location">
    <subcellularLocation>
        <location evidence="1">Membrane</location>
    </subcellularLocation>
    <subcellularLocation>
        <location evidence="5">Mitochondrion inner membrane</location>
        <topology evidence="5">Multi-pass membrane protein</topology>
    </subcellularLocation>
</comment>
<dbReference type="InterPro" id="IPR002994">
    <property type="entry name" value="Surf1/Shy1"/>
</dbReference>
<dbReference type="GO" id="GO:0033617">
    <property type="term" value="P:mitochondrial respiratory chain complex IV assembly"/>
    <property type="evidence" value="ECO:0007669"/>
    <property type="project" value="TreeGrafter"/>
</dbReference>
<dbReference type="EMBL" id="CP017558">
    <property type="protein sequence ID" value="AOW07970.1"/>
    <property type="molecule type" value="Genomic_DNA"/>
</dbReference>
<dbReference type="CDD" id="cd06662">
    <property type="entry name" value="SURF1"/>
    <property type="match status" value="1"/>
</dbReference>
<keyword evidence="5" id="KW-0999">Mitochondrion inner membrane</keyword>
<keyword evidence="2 5" id="KW-0812">Transmembrane</keyword>
<feature type="region of interest" description="Disordered" evidence="6">
    <location>
        <begin position="1"/>
        <end position="24"/>
    </location>
</feature>
<evidence type="ECO:0000256" key="3">
    <source>
        <dbReference type="ARBA" id="ARBA00022989"/>
    </source>
</evidence>
<dbReference type="Pfam" id="PF02104">
    <property type="entry name" value="SURF1"/>
    <property type="match status" value="1"/>
</dbReference>
<protein>
    <recommendedName>
        <fullName evidence="5">SURF1-like protein</fullName>
    </recommendedName>
</protein>
<evidence type="ECO:0000256" key="6">
    <source>
        <dbReference type="SAM" id="MobiDB-lite"/>
    </source>
</evidence>
<comment type="function">
    <text evidence="5">Probably involved in the biogenesis of the COX complex.</text>
</comment>
<organism evidence="7 8">
    <name type="scientific">Yarrowia lipolytica</name>
    <name type="common">Candida lipolytica</name>
    <dbReference type="NCBI Taxonomy" id="4952"/>
    <lineage>
        <taxon>Eukaryota</taxon>
        <taxon>Fungi</taxon>
        <taxon>Dikarya</taxon>
        <taxon>Ascomycota</taxon>
        <taxon>Saccharomycotina</taxon>
        <taxon>Dipodascomycetes</taxon>
        <taxon>Dipodascales</taxon>
        <taxon>Dipodascales incertae sedis</taxon>
        <taxon>Yarrowia</taxon>
    </lineage>
</organism>
<dbReference type="AlphaFoldDB" id="A0A1D8NQR7"/>
<dbReference type="GO" id="GO:0005743">
    <property type="term" value="C:mitochondrial inner membrane"/>
    <property type="evidence" value="ECO:0007669"/>
    <property type="project" value="UniProtKB-SubCell"/>
</dbReference>
<gene>
    <name evidence="7" type="ORF">YALI1_F39291g</name>
</gene>
<evidence type="ECO:0000256" key="4">
    <source>
        <dbReference type="ARBA" id="ARBA00023136"/>
    </source>
</evidence>
<reference evidence="7 8" key="1">
    <citation type="journal article" date="2016" name="PLoS ONE">
        <title>Sequence Assembly of Yarrowia lipolytica Strain W29/CLIB89 Shows Transposable Element Diversity.</title>
        <authorList>
            <person name="Magnan C."/>
            <person name="Yu J."/>
            <person name="Chang I."/>
            <person name="Jahn E."/>
            <person name="Kanomata Y."/>
            <person name="Wu J."/>
            <person name="Zeller M."/>
            <person name="Oakes M."/>
            <person name="Baldi P."/>
            <person name="Sandmeyer S."/>
        </authorList>
    </citation>
    <scope>NUCLEOTIDE SEQUENCE [LARGE SCALE GENOMIC DNA]</scope>
    <source>
        <strain evidence="8">CLIB89(W29)</strain>
    </source>
</reference>
<evidence type="ECO:0000256" key="1">
    <source>
        <dbReference type="ARBA" id="ARBA00004370"/>
    </source>
</evidence>
<accession>A0A1D8NQR7</accession>
<dbReference type="Proteomes" id="UP000182444">
    <property type="component" value="Chromosome 1F"/>
</dbReference>
<keyword evidence="3 5" id="KW-1133">Transmembrane helix</keyword>
<keyword evidence="5" id="KW-0496">Mitochondrion</keyword>
<dbReference type="KEGG" id="yli:90949744"/>
<feature type="region of interest" description="Disordered" evidence="6">
    <location>
        <begin position="155"/>
        <end position="186"/>
    </location>
</feature>
<feature type="transmembrane region" description="Helical" evidence="5">
    <location>
        <begin position="47"/>
        <end position="63"/>
    </location>
</feature>
<dbReference type="PROSITE" id="PS50895">
    <property type="entry name" value="SURF1"/>
    <property type="match status" value="1"/>
</dbReference>
<feature type="transmembrane region" description="Helical" evidence="5">
    <location>
        <begin position="410"/>
        <end position="431"/>
    </location>
</feature>
<evidence type="ECO:0000313" key="8">
    <source>
        <dbReference type="Proteomes" id="UP000182444"/>
    </source>
</evidence>
<keyword evidence="4 5" id="KW-0472">Membrane</keyword>
<feature type="transmembrane region" description="Helical" evidence="5">
    <location>
        <begin position="191"/>
        <end position="210"/>
    </location>
</feature>
<dbReference type="PANTHER" id="PTHR23427">
    <property type="entry name" value="SURFEIT LOCUS PROTEIN"/>
    <property type="match status" value="1"/>
</dbReference>
<evidence type="ECO:0000256" key="2">
    <source>
        <dbReference type="ARBA" id="ARBA00022692"/>
    </source>
</evidence>
<dbReference type="GeneID" id="90949744"/>
<evidence type="ECO:0000256" key="5">
    <source>
        <dbReference type="RuleBase" id="RU363076"/>
    </source>
</evidence>